<accession>A0A0K2T037</accession>
<comment type="similarity">
    <text evidence="1">Belongs to the PhzF family.</text>
</comment>
<proteinExistence type="inferred from homology"/>
<organism evidence="4">
    <name type="scientific">Lepeophtheirus salmonis</name>
    <name type="common">Salmon louse</name>
    <name type="synonym">Caligus salmonis</name>
    <dbReference type="NCBI Taxonomy" id="72036"/>
    <lineage>
        <taxon>Eukaryota</taxon>
        <taxon>Metazoa</taxon>
        <taxon>Ecdysozoa</taxon>
        <taxon>Arthropoda</taxon>
        <taxon>Crustacea</taxon>
        <taxon>Multicrustacea</taxon>
        <taxon>Hexanauplia</taxon>
        <taxon>Copepoda</taxon>
        <taxon>Siphonostomatoida</taxon>
        <taxon>Caligidae</taxon>
        <taxon>Lepeophtheirus</taxon>
    </lineage>
</organism>
<evidence type="ECO:0000313" key="4">
    <source>
        <dbReference type="EMBL" id="CDW19180.1"/>
    </source>
</evidence>
<dbReference type="NCBIfam" id="TIGR00654">
    <property type="entry name" value="PhzF_family"/>
    <property type="match status" value="1"/>
</dbReference>
<dbReference type="GO" id="GO:0005737">
    <property type="term" value="C:cytoplasm"/>
    <property type="evidence" value="ECO:0007669"/>
    <property type="project" value="TreeGrafter"/>
</dbReference>
<dbReference type="PIRSF" id="PIRSF016184">
    <property type="entry name" value="PhzC_PhzF"/>
    <property type="match status" value="1"/>
</dbReference>
<dbReference type="PANTHER" id="PTHR13774:SF17">
    <property type="entry name" value="PHENAZINE BIOSYNTHESIS-LIKE DOMAIN-CONTAINING PROTEIN"/>
    <property type="match status" value="1"/>
</dbReference>
<dbReference type="PANTHER" id="PTHR13774">
    <property type="entry name" value="PHENAZINE BIOSYNTHESIS PROTEIN"/>
    <property type="match status" value="1"/>
</dbReference>
<dbReference type="Pfam" id="PF02567">
    <property type="entry name" value="PhzC-PhzF"/>
    <property type="match status" value="1"/>
</dbReference>
<evidence type="ECO:0000256" key="3">
    <source>
        <dbReference type="PIRSR" id="PIRSR016184-1"/>
    </source>
</evidence>
<dbReference type="SUPFAM" id="SSF54506">
    <property type="entry name" value="Diaminopimelate epimerase-like"/>
    <property type="match status" value="1"/>
</dbReference>
<dbReference type="KEGG" id="lsm:121115837"/>
<name>A0A0K2T037_LEPSM</name>
<dbReference type="GO" id="GO:0016853">
    <property type="term" value="F:isomerase activity"/>
    <property type="evidence" value="ECO:0007669"/>
    <property type="project" value="UniProtKB-KW"/>
</dbReference>
<dbReference type="EMBL" id="HACA01001820">
    <property type="protein sequence ID" value="CDW19181.1"/>
    <property type="molecule type" value="Transcribed_RNA"/>
</dbReference>
<evidence type="ECO:0000256" key="1">
    <source>
        <dbReference type="ARBA" id="ARBA00008270"/>
    </source>
</evidence>
<sequence>MSTFEVYTVDAFTDKPFYGNPAAVVLLKSDIEDSFKQKIASEIKLSETAFVLCKNVNDFVSENEFYIRWFTPSNEVPLCGHATLASAAVLFYRKKNKNKLSFETMGGDELHVELENDGYISMNFPHNPTDNLDKSLVDPAIEIAKAILPDLNKVLEFKFSPGTKKLLLRLDETKITSDDILRIEPNCEEMLKVKSNDCIRGVIVTHKDLIKERYDFVSRYFSPWNGIPEDPVNGSGHTALAPYWSDILAKKTLFAGVLSKRTGQLRLNYNEAKGRVSISGKACVVIEGLINT</sequence>
<dbReference type="RefSeq" id="XP_040565930.1">
    <property type="nucleotide sequence ID" value="XM_040709996.2"/>
</dbReference>
<protein>
    <recommendedName>
        <fullName evidence="5">Phenazine biosynthesis-like domain-containing protein</fullName>
    </recommendedName>
</protein>
<dbReference type="GeneID" id="121115837"/>
<dbReference type="OrthoDB" id="75169at2759"/>
<evidence type="ECO:0000256" key="2">
    <source>
        <dbReference type="ARBA" id="ARBA00023235"/>
    </source>
</evidence>
<keyword evidence="2" id="KW-0413">Isomerase</keyword>
<dbReference type="AlphaFoldDB" id="A0A0K2T037"/>
<dbReference type="EMBL" id="HACA01001819">
    <property type="protein sequence ID" value="CDW19180.1"/>
    <property type="molecule type" value="Transcribed_RNA"/>
</dbReference>
<dbReference type="InterPro" id="IPR003719">
    <property type="entry name" value="Phenazine_PhzF-like"/>
</dbReference>
<feature type="active site" evidence="3">
    <location>
        <position position="47"/>
    </location>
</feature>
<dbReference type="Gene3D" id="3.10.310.10">
    <property type="entry name" value="Diaminopimelate Epimerase, Chain A, domain 1"/>
    <property type="match status" value="2"/>
</dbReference>
<reference evidence="4" key="1">
    <citation type="submission" date="2014-05" db="EMBL/GenBank/DDBJ databases">
        <authorList>
            <person name="Chronopoulou M."/>
        </authorList>
    </citation>
    <scope>NUCLEOTIDE SEQUENCE</scope>
    <source>
        <tissue evidence="4">Whole organism</tissue>
    </source>
</reference>
<evidence type="ECO:0008006" key="5">
    <source>
        <dbReference type="Google" id="ProtNLM"/>
    </source>
</evidence>